<keyword evidence="1" id="KW-0472">Membrane</keyword>
<evidence type="ECO:0008006" key="4">
    <source>
        <dbReference type="Google" id="ProtNLM"/>
    </source>
</evidence>
<dbReference type="STRING" id="229203.SAMN05444338_104181"/>
<keyword evidence="3" id="KW-1185">Reference proteome</keyword>
<reference evidence="3" key="1">
    <citation type="submission" date="2016-10" db="EMBL/GenBank/DDBJ databases">
        <authorList>
            <person name="Varghese N."/>
            <person name="Submissions S."/>
        </authorList>
    </citation>
    <scope>NUCLEOTIDE SEQUENCE [LARGE SCALE GENOMIC DNA]</scope>
    <source>
        <strain evidence="3">DSM 15718</strain>
    </source>
</reference>
<dbReference type="EMBL" id="FNMV01000004">
    <property type="protein sequence ID" value="SDW73150.1"/>
    <property type="molecule type" value="Genomic_DNA"/>
</dbReference>
<keyword evidence="1" id="KW-1133">Transmembrane helix</keyword>
<feature type="transmembrane region" description="Helical" evidence="1">
    <location>
        <begin position="329"/>
        <end position="348"/>
    </location>
</feature>
<organism evidence="2 3">
    <name type="scientific">Flavobacterium degerlachei</name>
    <dbReference type="NCBI Taxonomy" id="229203"/>
    <lineage>
        <taxon>Bacteria</taxon>
        <taxon>Pseudomonadati</taxon>
        <taxon>Bacteroidota</taxon>
        <taxon>Flavobacteriia</taxon>
        <taxon>Flavobacteriales</taxon>
        <taxon>Flavobacteriaceae</taxon>
        <taxon>Flavobacterium</taxon>
    </lineage>
</organism>
<feature type="transmembrane region" description="Helical" evidence="1">
    <location>
        <begin position="163"/>
        <end position="192"/>
    </location>
</feature>
<evidence type="ECO:0000313" key="2">
    <source>
        <dbReference type="EMBL" id="SDW73150.1"/>
    </source>
</evidence>
<feature type="transmembrane region" description="Helical" evidence="1">
    <location>
        <begin position="198"/>
        <end position="217"/>
    </location>
</feature>
<dbReference type="AlphaFoldDB" id="A0A1H2VXU5"/>
<feature type="transmembrane region" description="Helical" evidence="1">
    <location>
        <begin position="112"/>
        <end position="128"/>
    </location>
</feature>
<evidence type="ECO:0000313" key="3">
    <source>
        <dbReference type="Proteomes" id="UP000198569"/>
    </source>
</evidence>
<evidence type="ECO:0000256" key="1">
    <source>
        <dbReference type="SAM" id="Phobius"/>
    </source>
</evidence>
<sequence>MQRVLSFIKKEKLFSLLFISILILSLRNLIIPLQGDETTYFKISKNLLTGRYYQTNHPSTVIPIVPFLMAFFSISKFPYLGFALQKLFHIMLTILGIRFCYLTMSKLNLDRAVVYSIILLTIISSGFISFLPSLYPESIIFVSFWGFIYYLNEPKTLSNFKKFFLLFILLVFTRYLYAILGLLVILYYFSFFTSSRKYFLKVLVISLLLTTPLLFWFKYVYNIESQNLSEISYFNRFKIGENPLWYNIKCGLGLEKHYEVSRINGIPAFISLFVPITGVRNFFISSVLLLAVFFGLYQKVKNAIVVNLLLAFSLVMLGFILAGTGFSRYWLLLLPIIYLGYYLIYAKFFPNPKYFIRIAQILSIVLVLNEIRLTFLILKKIL</sequence>
<feature type="transmembrane region" description="Helical" evidence="1">
    <location>
        <begin position="272"/>
        <end position="297"/>
    </location>
</feature>
<dbReference type="Proteomes" id="UP000198569">
    <property type="component" value="Unassembled WGS sequence"/>
</dbReference>
<feature type="transmembrane region" description="Helical" evidence="1">
    <location>
        <begin position="77"/>
        <end position="100"/>
    </location>
</feature>
<name>A0A1H2VXU5_9FLAO</name>
<accession>A0A1H2VXU5</accession>
<feature type="transmembrane region" description="Helical" evidence="1">
    <location>
        <begin position="12"/>
        <end position="31"/>
    </location>
</feature>
<protein>
    <recommendedName>
        <fullName evidence="4">Dolichyl-phosphate-mannose-protein mannosyltransferase</fullName>
    </recommendedName>
</protein>
<keyword evidence="1" id="KW-0812">Transmembrane</keyword>
<feature type="transmembrane region" description="Helical" evidence="1">
    <location>
        <begin position="354"/>
        <end position="378"/>
    </location>
</feature>
<feature type="transmembrane region" description="Helical" evidence="1">
    <location>
        <begin position="303"/>
        <end position="322"/>
    </location>
</feature>
<gene>
    <name evidence="2" type="ORF">SAMN05444338_104181</name>
</gene>
<proteinExistence type="predicted"/>